<evidence type="ECO:0000313" key="4">
    <source>
        <dbReference type="Proteomes" id="UP000008370"/>
    </source>
</evidence>
<dbReference type="RefSeq" id="XP_007402305.1">
    <property type="nucleotide sequence ID" value="XM_007402243.1"/>
</dbReference>
<accession>K5VJD9</accession>
<dbReference type="GeneID" id="18919200"/>
<sequence>MLPNAQALSRLLHVEPHRHPRQSGSRHREVVVALRSQSSPTRRERDAATRAISILRQKNASYYQ</sequence>
<evidence type="ECO:0000256" key="1">
    <source>
        <dbReference type="SAM" id="MobiDB-lite"/>
    </source>
</evidence>
<dbReference type="GeneID" id="18918591"/>
<name>K5VJD9_PHACS</name>
<dbReference type="Proteomes" id="UP000008370">
    <property type="component" value="Unassembled WGS sequence"/>
</dbReference>
<evidence type="ECO:0000313" key="2">
    <source>
        <dbReference type="EMBL" id="EKM49146.1"/>
    </source>
</evidence>
<organism evidence="3 4">
    <name type="scientific">Phanerochaete carnosa (strain HHB-10118-sp)</name>
    <name type="common">White-rot fungus</name>
    <name type="synonym">Peniophora carnosa</name>
    <dbReference type="NCBI Taxonomy" id="650164"/>
    <lineage>
        <taxon>Eukaryota</taxon>
        <taxon>Fungi</taxon>
        <taxon>Dikarya</taxon>
        <taxon>Basidiomycota</taxon>
        <taxon>Agaricomycotina</taxon>
        <taxon>Agaricomycetes</taxon>
        <taxon>Polyporales</taxon>
        <taxon>Phanerochaetaceae</taxon>
        <taxon>Phanerochaete</taxon>
    </lineage>
</organism>
<dbReference type="EMBL" id="JH930533">
    <property type="protein sequence ID" value="EKM49146.1"/>
    <property type="molecule type" value="Genomic_DNA"/>
</dbReference>
<protein>
    <submittedName>
        <fullName evidence="3">Uncharacterized protein</fullName>
    </submittedName>
</protein>
<dbReference type="KEGG" id="pco:PHACADRAFT_263572"/>
<dbReference type="HOGENOM" id="CLU_2868407_0_0_1"/>
<dbReference type="EMBL" id="JH930477">
    <property type="protein sequence ID" value="EKM51443.1"/>
    <property type="molecule type" value="Genomic_DNA"/>
</dbReference>
<reference evidence="3 4" key="1">
    <citation type="journal article" date="2012" name="BMC Genomics">
        <title>Comparative genomics of the white-rot fungi, Phanerochaete carnosa and P. chrysosporium, to elucidate the genetic basis of the distinct wood types they colonize.</title>
        <authorList>
            <person name="Suzuki H."/>
            <person name="MacDonald J."/>
            <person name="Syed K."/>
            <person name="Salamov A."/>
            <person name="Hori C."/>
            <person name="Aerts A."/>
            <person name="Henrissat B."/>
            <person name="Wiebenga A."/>
            <person name="vanKuyk P.A."/>
            <person name="Barry K."/>
            <person name="Lindquist E."/>
            <person name="LaButti K."/>
            <person name="Lapidus A."/>
            <person name="Lucas S."/>
            <person name="Coutinho P."/>
            <person name="Gong Y."/>
            <person name="Samejima M."/>
            <person name="Mahadevan R."/>
            <person name="Abou-Zaid M."/>
            <person name="de Vries R.P."/>
            <person name="Igarashi K."/>
            <person name="Yadav J.S."/>
            <person name="Grigoriev I.V."/>
            <person name="Master E.R."/>
        </authorList>
    </citation>
    <scope>NUCLEOTIDE SEQUENCE [LARGE SCALE GENOMIC DNA]</scope>
    <source>
        <strain evidence="3 4">HHB-10118-sp</strain>
    </source>
</reference>
<dbReference type="AlphaFoldDB" id="K5VJD9"/>
<dbReference type="KEGG" id="pco:PHACADRAFT_265793"/>
<keyword evidence="4" id="KW-1185">Reference proteome</keyword>
<evidence type="ECO:0000313" key="3">
    <source>
        <dbReference type="EMBL" id="EKM51443.1"/>
    </source>
</evidence>
<gene>
    <name evidence="3" type="ORF">PHACADRAFT_263572</name>
    <name evidence="2" type="ORF">PHACADRAFT_265793</name>
</gene>
<dbReference type="RefSeq" id="XP_007400583.1">
    <property type="nucleotide sequence ID" value="XM_007400521.1"/>
</dbReference>
<feature type="region of interest" description="Disordered" evidence="1">
    <location>
        <begin position="1"/>
        <end position="50"/>
    </location>
</feature>
<dbReference type="InParanoid" id="K5VJD9"/>
<proteinExistence type="predicted"/>